<name>A0A9D1YN63_9FIRM</name>
<dbReference type="GO" id="GO:0140359">
    <property type="term" value="F:ABC-type transporter activity"/>
    <property type="evidence" value="ECO:0007669"/>
    <property type="project" value="InterPro"/>
</dbReference>
<dbReference type="GO" id="GO:0005524">
    <property type="term" value="F:ATP binding"/>
    <property type="evidence" value="ECO:0007669"/>
    <property type="project" value="UniProtKB-KW"/>
</dbReference>
<feature type="compositionally biased region" description="Low complexity" evidence="5">
    <location>
        <begin position="263"/>
        <end position="296"/>
    </location>
</feature>
<evidence type="ECO:0000259" key="7">
    <source>
        <dbReference type="PROSITE" id="PS50893"/>
    </source>
</evidence>
<protein>
    <submittedName>
        <fullName evidence="8">ATP-binding cassette domain-containing protein</fullName>
    </submittedName>
</protein>
<evidence type="ECO:0000256" key="2">
    <source>
        <dbReference type="ARBA" id="ARBA00022448"/>
    </source>
</evidence>
<feature type="compositionally biased region" description="Basic and acidic residues" evidence="5">
    <location>
        <begin position="412"/>
        <end position="425"/>
    </location>
</feature>
<keyword evidence="6" id="KW-0812">Transmembrane</keyword>
<dbReference type="SUPFAM" id="SSF52540">
    <property type="entry name" value="P-loop containing nucleoside triphosphate hydrolases"/>
    <property type="match status" value="1"/>
</dbReference>
<dbReference type="CDD" id="cd03220">
    <property type="entry name" value="ABC_KpsT_Wzt"/>
    <property type="match status" value="1"/>
</dbReference>
<sequence>MKKSVSLFQIRIPLLWASLAAAILLCAGITVRAENASVVFGSSEYAPAEGEEFSVGLYVQCDAPDFIYTVTLQYDPACLEYLGGADNGGNGVLQFAGEASGGQRQYMLTFRAVSESTSPVSVTEASVITNPSAGTANEGAMGAGMDAAAEPAGTPAAADIASLGSARVSVQSRVDYTLSELSIEGLPDFELEPDVYEYDIEVPSEMQELVLDAVPTDERAAVDISDTALETGENTVTVTVSTGVEAIQYFLHVTRPETEPLLETASEQEAVSQSEEALKAAANSESETATSAGEAAMLSPSAEGERPEEDNPQTLAETESPFVPAMAQPAADPGWAAGPLTFSAVRYLFMGGGVLLLLAAAGLGIFLWRRKREEPYFDEDDDDMEWVELNTDGNWHRWLEAVDEAEEEMEEVDRRLREKRREEARQPVGPEPQEKPAAASSQEPPVIRVEDVSMRFRISDVNAGSLKEYLLVTLKRQNRYHELEALQHISFDIRRGEVIGIIGTNGSGKSTLLKLIAGVLKPSEGRIEVDKKKVQLLTLGTGFDSELTARENVYLNGAIIGYSREFIDENFDRIVAFAELEGFMDEKIKNFSSGMTSRLGFAIATVGETADILILDEVLSVGDMFFRQKSEQRIKEMIHSGSTVLIVSHSTDTIIKNCTRAVWIEKGVLKEIGEPKKVCEAYRKLAG</sequence>
<feature type="region of interest" description="Disordered" evidence="5">
    <location>
        <begin position="262"/>
        <end position="313"/>
    </location>
</feature>
<dbReference type="InterPro" id="IPR027417">
    <property type="entry name" value="P-loop_NTPase"/>
</dbReference>
<dbReference type="PANTHER" id="PTHR46743">
    <property type="entry name" value="TEICHOIC ACIDS EXPORT ATP-BINDING PROTEIN TAGH"/>
    <property type="match status" value="1"/>
</dbReference>
<dbReference type="PROSITE" id="PS50893">
    <property type="entry name" value="ABC_TRANSPORTER_2"/>
    <property type="match status" value="1"/>
</dbReference>
<reference evidence="8" key="2">
    <citation type="submission" date="2021-04" db="EMBL/GenBank/DDBJ databases">
        <authorList>
            <person name="Gilroy R."/>
        </authorList>
    </citation>
    <scope>NUCLEOTIDE SEQUENCE</scope>
    <source>
        <strain evidence="8">ChiSxjej3B15-24422</strain>
    </source>
</reference>
<keyword evidence="3" id="KW-0547">Nucleotide-binding</keyword>
<comment type="similarity">
    <text evidence="1">Belongs to the ABC transporter superfamily.</text>
</comment>
<dbReference type="InterPro" id="IPR050683">
    <property type="entry name" value="Bact_Polysacc_Export_ATP-bd"/>
</dbReference>
<dbReference type="InterPro" id="IPR015860">
    <property type="entry name" value="ABC_transpr_TagH-like"/>
</dbReference>
<accession>A0A9D1YN63</accession>
<feature type="transmembrane region" description="Helical" evidence="6">
    <location>
        <begin position="347"/>
        <end position="368"/>
    </location>
</feature>
<dbReference type="InterPro" id="IPR003439">
    <property type="entry name" value="ABC_transporter-like_ATP-bd"/>
</dbReference>
<evidence type="ECO:0000256" key="6">
    <source>
        <dbReference type="SAM" id="Phobius"/>
    </source>
</evidence>
<feature type="domain" description="ABC transporter" evidence="7">
    <location>
        <begin position="447"/>
        <end position="686"/>
    </location>
</feature>
<keyword evidence="6" id="KW-0472">Membrane</keyword>
<dbReference type="GO" id="GO:0016887">
    <property type="term" value="F:ATP hydrolysis activity"/>
    <property type="evidence" value="ECO:0007669"/>
    <property type="project" value="InterPro"/>
</dbReference>
<gene>
    <name evidence="8" type="ORF">H9831_02025</name>
</gene>
<dbReference type="Pfam" id="PF00005">
    <property type="entry name" value="ABC_tran"/>
    <property type="match status" value="1"/>
</dbReference>
<dbReference type="Proteomes" id="UP000824007">
    <property type="component" value="Unassembled WGS sequence"/>
</dbReference>
<dbReference type="AlphaFoldDB" id="A0A9D1YN63"/>
<dbReference type="InterPro" id="IPR003593">
    <property type="entry name" value="AAA+_ATPase"/>
</dbReference>
<evidence type="ECO:0000256" key="5">
    <source>
        <dbReference type="SAM" id="MobiDB-lite"/>
    </source>
</evidence>
<keyword evidence="2" id="KW-0813">Transport</keyword>
<evidence type="ECO:0000256" key="3">
    <source>
        <dbReference type="ARBA" id="ARBA00022741"/>
    </source>
</evidence>
<keyword evidence="4 8" id="KW-0067">ATP-binding</keyword>
<dbReference type="SMART" id="SM00382">
    <property type="entry name" value="AAA"/>
    <property type="match status" value="1"/>
</dbReference>
<comment type="caution">
    <text evidence="8">The sequence shown here is derived from an EMBL/GenBank/DDBJ whole genome shotgun (WGS) entry which is preliminary data.</text>
</comment>
<evidence type="ECO:0000256" key="1">
    <source>
        <dbReference type="ARBA" id="ARBA00005417"/>
    </source>
</evidence>
<dbReference type="Gene3D" id="3.40.50.300">
    <property type="entry name" value="P-loop containing nucleotide triphosphate hydrolases"/>
    <property type="match status" value="1"/>
</dbReference>
<dbReference type="GO" id="GO:0016020">
    <property type="term" value="C:membrane"/>
    <property type="evidence" value="ECO:0007669"/>
    <property type="project" value="InterPro"/>
</dbReference>
<feature type="region of interest" description="Disordered" evidence="5">
    <location>
        <begin position="409"/>
        <end position="444"/>
    </location>
</feature>
<evidence type="ECO:0000256" key="4">
    <source>
        <dbReference type="ARBA" id="ARBA00022840"/>
    </source>
</evidence>
<proteinExistence type="inferred from homology"/>
<organism evidence="8 9">
    <name type="scientific">Candidatus Eisenbergiella pullistercoris</name>
    <dbReference type="NCBI Taxonomy" id="2838555"/>
    <lineage>
        <taxon>Bacteria</taxon>
        <taxon>Bacillati</taxon>
        <taxon>Bacillota</taxon>
        <taxon>Clostridia</taxon>
        <taxon>Lachnospirales</taxon>
        <taxon>Lachnospiraceae</taxon>
        <taxon>Eisenbergiella</taxon>
    </lineage>
</organism>
<dbReference type="PANTHER" id="PTHR46743:SF2">
    <property type="entry name" value="TEICHOIC ACIDS EXPORT ATP-BINDING PROTEIN TAGH"/>
    <property type="match status" value="1"/>
</dbReference>
<evidence type="ECO:0000313" key="9">
    <source>
        <dbReference type="Proteomes" id="UP000824007"/>
    </source>
</evidence>
<dbReference type="EMBL" id="DXDD01000024">
    <property type="protein sequence ID" value="HIY59449.1"/>
    <property type="molecule type" value="Genomic_DNA"/>
</dbReference>
<keyword evidence="6" id="KW-1133">Transmembrane helix</keyword>
<evidence type="ECO:0000313" key="8">
    <source>
        <dbReference type="EMBL" id="HIY59449.1"/>
    </source>
</evidence>
<reference evidence="8" key="1">
    <citation type="journal article" date="2021" name="PeerJ">
        <title>Extensive microbial diversity within the chicken gut microbiome revealed by metagenomics and culture.</title>
        <authorList>
            <person name="Gilroy R."/>
            <person name="Ravi A."/>
            <person name="Getino M."/>
            <person name="Pursley I."/>
            <person name="Horton D.L."/>
            <person name="Alikhan N.F."/>
            <person name="Baker D."/>
            <person name="Gharbi K."/>
            <person name="Hall N."/>
            <person name="Watson M."/>
            <person name="Adriaenssens E.M."/>
            <person name="Foster-Nyarko E."/>
            <person name="Jarju S."/>
            <person name="Secka A."/>
            <person name="Antonio M."/>
            <person name="Oren A."/>
            <person name="Chaudhuri R.R."/>
            <person name="La Ragione R."/>
            <person name="Hildebrand F."/>
            <person name="Pallen M.J."/>
        </authorList>
    </citation>
    <scope>NUCLEOTIDE SEQUENCE</scope>
    <source>
        <strain evidence="8">ChiSxjej3B15-24422</strain>
    </source>
</reference>